<dbReference type="PIRSF" id="PIRSF004793">
    <property type="entry name" value="UCP004793"/>
    <property type="match status" value="1"/>
</dbReference>
<dbReference type="EMBL" id="CP068053">
    <property type="protein sequence ID" value="QQS98720.1"/>
    <property type="molecule type" value="Genomic_DNA"/>
</dbReference>
<keyword evidence="5 10" id="KW-0548">Nucleotidyltransferase</keyword>
<dbReference type="InterPro" id="IPR050338">
    <property type="entry name" value="DisA"/>
</dbReference>
<dbReference type="InterPro" id="IPR014046">
    <property type="entry name" value="C-di-AMP_synthase"/>
</dbReference>
<dbReference type="AlphaFoldDB" id="A0A974RYS3"/>
<evidence type="ECO:0000256" key="7">
    <source>
        <dbReference type="ARBA" id="ARBA00022840"/>
    </source>
</evidence>
<evidence type="ECO:0000256" key="8">
    <source>
        <dbReference type="ARBA" id="ARBA00022989"/>
    </source>
</evidence>
<dbReference type="InterPro" id="IPR036888">
    <property type="entry name" value="DNA_integrity_DisA_N_sf"/>
</dbReference>
<dbReference type="PANTHER" id="PTHR34185:SF1">
    <property type="entry name" value="DIADENYLATE CYCLASE"/>
    <property type="match status" value="1"/>
</dbReference>
<evidence type="ECO:0000313" key="13">
    <source>
        <dbReference type="Proteomes" id="UP000595254"/>
    </source>
</evidence>
<dbReference type="SUPFAM" id="SSF143597">
    <property type="entry name" value="YojJ-like"/>
    <property type="match status" value="1"/>
</dbReference>
<dbReference type="GO" id="GO:0004016">
    <property type="term" value="F:adenylate cyclase activity"/>
    <property type="evidence" value="ECO:0007669"/>
    <property type="project" value="UniProtKB-UniRule"/>
</dbReference>
<evidence type="ECO:0000256" key="5">
    <source>
        <dbReference type="ARBA" id="ARBA00022695"/>
    </source>
</evidence>
<comment type="caution">
    <text evidence="10">Lacks conserved residue(s) required for the propagation of feature annotation.</text>
</comment>
<keyword evidence="7 10" id="KW-0067">ATP-binding</keyword>
<keyword evidence="3 10" id="KW-0808">Transferase</keyword>
<comment type="subunit">
    <text evidence="10">Probably a homodimer.</text>
</comment>
<keyword evidence="13" id="KW-1185">Reference proteome</keyword>
<evidence type="ECO:0000256" key="1">
    <source>
        <dbReference type="ARBA" id="ARBA00000877"/>
    </source>
</evidence>
<name>A0A974RYS3_PERPY</name>
<dbReference type="Pfam" id="PF02457">
    <property type="entry name" value="DAC"/>
    <property type="match status" value="1"/>
</dbReference>
<dbReference type="Proteomes" id="UP000595254">
    <property type="component" value="Chromosome"/>
</dbReference>
<evidence type="ECO:0000256" key="6">
    <source>
        <dbReference type="ARBA" id="ARBA00022741"/>
    </source>
</evidence>
<dbReference type="FunFam" id="3.40.1700.10:FF:000002">
    <property type="entry name" value="Diadenylate cyclase"/>
    <property type="match status" value="1"/>
</dbReference>
<dbReference type="Gene3D" id="3.40.1700.10">
    <property type="entry name" value="DNA integrity scanning protein, DisA, N-terminal domain"/>
    <property type="match status" value="1"/>
</dbReference>
<keyword evidence="9 10" id="KW-0472">Membrane</keyword>
<dbReference type="NCBIfam" id="TIGR00159">
    <property type="entry name" value="diadenylate cyclase CdaA"/>
    <property type="match status" value="1"/>
</dbReference>
<keyword evidence="6 10" id="KW-0547">Nucleotide-binding</keyword>
<dbReference type="HAMAP" id="MF_01499">
    <property type="entry name" value="DacA"/>
    <property type="match status" value="1"/>
</dbReference>
<dbReference type="InterPro" id="IPR003390">
    <property type="entry name" value="DNA_integrity_scan_DisA_N"/>
</dbReference>
<dbReference type="Pfam" id="PF19293">
    <property type="entry name" value="CdaA_N"/>
    <property type="match status" value="1"/>
</dbReference>
<comment type="catalytic activity">
    <reaction evidence="1 10">
        <text>2 ATP = 3',3'-c-di-AMP + 2 diphosphate</text>
        <dbReference type="Rhea" id="RHEA:35655"/>
        <dbReference type="ChEBI" id="CHEBI:30616"/>
        <dbReference type="ChEBI" id="CHEBI:33019"/>
        <dbReference type="ChEBI" id="CHEBI:71500"/>
        <dbReference type="EC" id="2.7.7.85"/>
    </reaction>
</comment>
<protein>
    <recommendedName>
        <fullName evidence="10">Diadenylate cyclase</fullName>
        <shortName evidence="10">DAC</shortName>
        <ecNumber evidence="10">2.7.7.85</ecNumber>
    </recommendedName>
    <alternativeName>
        <fullName evidence="10">Cyclic-di-AMP synthase</fullName>
        <shortName evidence="10">c-di-AMP synthase</shortName>
    </alternativeName>
</protein>
<proteinExistence type="inferred from homology"/>
<dbReference type="InterPro" id="IPR034701">
    <property type="entry name" value="CdaA"/>
</dbReference>
<comment type="function">
    <text evidence="10">Catalyzes the condensation of 2 ATP molecules into cyclic di-AMP (c-di-AMP), a second messenger used to regulate differing processes in different bacteria.</text>
</comment>
<dbReference type="EC" id="2.7.7.85" evidence="10"/>
<dbReference type="GO" id="GO:0006171">
    <property type="term" value="P:cAMP biosynthetic process"/>
    <property type="evidence" value="ECO:0007669"/>
    <property type="project" value="InterPro"/>
</dbReference>
<dbReference type="PANTHER" id="PTHR34185">
    <property type="entry name" value="DIADENYLATE CYCLASE"/>
    <property type="match status" value="1"/>
</dbReference>
<organism evidence="12 13">
    <name type="scientific">Peribacillus psychrosaccharolyticus</name>
    <name type="common">Bacillus psychrosaccharolyticus</name>
    <dbReference type="NCBI Taxonomy" id="1407"/>
    <lineage>
        <taxon>Bacteria</taxon>
        <taxon>Bacillati</taxon>
        <taxon>Bacillota</taxon>
        <taxon>Bacilli</taxon>
        <taxon>Bacillales</taxon>
        <taxon>Bacillaceae</taxon>
        <taxon>Peribacillus</taxon>
    </lineage>
</organism>
<evidence type="ECO:0000259" key="11">
    <source>
        <dbReference type="PROSITE" id="PS51794"/>
    </source>
</evidence>
<evidence type="ECO:0000256" key="10">
    <source>
        <dbReference type="HAMAP-Rule" id="MF_01499"/>
    </source>
</evidence>
<evidence type="ECO:0000256" key="4">
    <source>
        <dbReference type="ARBA" id="ARBA00022692"/>
    </source>
</evidence>
<feature type="domain" description="DAC" evidence="11">
    <location>
        <begin position="102"/>
        <end position="263"/>
    </location>
</feature>
<evidence type="ECO:0000313" key="12">
    <source>
        <dbReference type="EMBL" id="QQS98720.1"/>
    </source>
</evidence>
<keyword evidence="2 10" id="KW-1003">Cell membrane</keyword>
<sequence>MVKLRFSVNVLLIGGKTMSLSTLSNLPFIDYVINLIDILLVWFVLYKLLVIIRGTKAIQLLKGIFVIVIVRSLSSLIGFNTLGWLMQQVMNWGVLAVIIIFQPELRRALEQLGRGQLFTRTTVGQEEDEQDRLVESIVKATSYMAKRRIGALISIEKETDLSDYIETGIPIESHISSELLINIFIPNTPLHDGAVILRNNQIAAAACYLPLSESPFISKELGTRHRAAMGVSEATDCLTIIVSEETGSISLTKNSELYRDLDLETFKSMLSKELILDNKQASSTLWNWRGKKNG</sequence>
<feature type="transmembrane region" description="Helical" evidence="10">
    <location>
        <begin position="28"/>
        <end position="48"/>
    </location>
</feature>
<reference evidence="12 13" key="1">
    <citation type="submission" date="2021-01" db="EMBL/GenBank/DDBJ databases">
        <title>FDA dAtabase for Regulatory Grade micrObial Sequences (FDA-ARGOS): Supporting development and validation of Infectious Disease Dx tests.</title>
        <authorList>
            <person name="Nelson B."/>
            <person name="Plummer A."/>
            <person name="Tallon L."/>
            <person name="Sadzewicz L."/>
            <person name="Zhao X."/>
            <person name="Boylan J."/>
            <person name="Ott S."/>
            <person name="Bowen H."/>
            <person name="Vavikolanu K."/>
            <person name="Mehta A."/>
            <person name="Aluvathingal J."/>
            <person name="Nadendla S."/>
            <person name="Myers T."/>
            <person name="Yan Y."/>
            <person name="Sichtig H."/>
        </authorList>
    </citation>
    <scope>NUCLEOTIDE SEQUENCE [LARGE SCALE GENOMIC DNA]</scope>
    <source>
        <strain evidence="12 13">FDAARGOS_1161</strain>
    </source>
</reference>
<dbReference type="InterPro" id="IPR045585">
    <property type="entry name" value="CdaA_N"/>
</dbReference>
<keyword evidence="4 10" id="KW-0812">Transmembrane</keyword>
<dbReference type="PROSITE" id="PS51794">
    <property type="entry name" value="DAC"/>
    <property type="match status" value="1"/>
</dbReference>
<accession>A0A974RYS3</accession>
<evidence type="ECO:0000256" key="2">
    <source>
        <dbReference type="ARBA" id="ARBA00022475"/>
    </source>
</evidence>
<keyword evidence="8 10" id="KW-1133">Transmembrane helix</keyword>
<gene>
    <name evidence="10" type="primary">dacA</name>
    <name evidence="12" type="ORF">I6J18_13450</name>
</gene>
<dbReference type="GO" id="GO:0106408">
    <property type="term" value="F:diadenylate cyclase activity"/>
    <property type="evidence" value="ECO:0007669"/>
    <property type="project" value="UniProtKB-EC"/>
</dbReference>
<dbReference type="KEGG" id="ppsr:I6J18_13450"/>
<feature type="transmembrane region" description="Helical" evidence="10">
    <location>
        <begin position="60"/>
        <end position="79"/>
    </location>
</feature>
<dbReference type="GO" id="GO:0005524">
    <property type="term" value="F:ATP binding"/>
    <property type="evidence" value="ECO:0007669"/>
    <property type="project" value="UniProtKB-UniRule"/>
</dbReference>
<comment type="similarity">
    <text evidence="10">Belongs to the adenylate cyclase family. DacA/CdaA subfamily.</text>
</comment>
<evidence type="ECO:0000256" key="9">
    <source>
        <dbReference type="ARBA" id="ARBA00023136"/>
    </source>
</evidence>
<evidence type="ECO:0000256" key="3">
    <source>
        <dbReference type="ARBA" id="ARBA00022679"/>
    </source>
</evidence>